<keyword evidence="5 7" id="KW-0472">Membrane</keyword>
<dbReference type="SUPFAM" id="SSF103473">
    <property type="entry name" value="MFS general substrate transporter"/>
    <property type="match status" value="1"/>
</dbReference>
<dbReference type="OrthoDB" id="2985014at2759"/>
<dbReference type="Pfam" id="PF07690">
    <property type="entry name" value="MFS_1"/>
    <property type="match status" value="1"/>
</dbReference>
<feature type="transmembrane region" description="Helical" evidence="7">
    <location>
        <begin position="340"/>
        <end position="362"/>
    </location>
</feature>
<dbReference type="InParanoid" id="A0A2N3N185"/>
<dbReference type="VEuPathDB" id="FungiDB:jhhlp_007504"/>
<feature type="transmembrane region" description="Helical" evidence="7">
    <location>
        <begin position="400"/>
        <end position="421"/>
    </location>
</feature>
<feature type="transmembrane region" description="Helical" evidence="7">
    <location>
        <begin position="222"/>
        <end position="243"/>
    </location>
</feature>
<dbReference type="Gene3D" id="1.20.1250.20">
    <property type="entry name" value="MFS general substrate transporter like domains"/>
    <property type="match status" value="2"/>
</dbReference>
<reference evidence="9 10" key="1">
    <citation type="journal article" date="2017" name="G3 (Bethesda)">
        <title>First Draft Genome Sequence of the Pathogenic Fungus Lomentospora prolificans (Formerly Scedosporium prolificans).</title>
        <authorList>
            <person name="Luo R."/>
            <person name="Zimin A."/>
            <person name="Workman R."/>
            <person name="Fan Y."/>
            <person name="Pertea G."/>
            <person name="Grossman N."/>
            <person name="Wear M.P."/>
            <person name="Jia B."/>
            <person name="Miller H."/>
            <person name="Casadevall A."/>
            <person name="Timp W."/>
            <person name="Zhang S.X."/>
            <person name="Salzberg S.L."/>
        </authorList>
    </citation>
    <scope>NUCLEOTIDE SEQUENCE [LARGE SCALE GENOMIC DNA]</scope>
    <source>
        <strain evidence="9 10">JHH-5317</strain>
    </source>
</reference>
<keyword evidence="4 7" id="KW-1133">Transmembrane helix</keyword>
<name>A0A2N3N185_9PEZI</name>
<accession>A0A2N3N185</accession>
<feature type="transmembrane region" description="Helical" evidence="7">
    <location>
        <begin position="255"/>
        <end position="276"/>
    </location>
</feature>
<evidence type="ECO:0000256" key="3">
    <source>
        <dbReference type="ARBA" id="ARBA00022692"/>
    </source>
</evidence>
<dbReference type="PANTHER" id="PTHR43791:SF32">
    <property type="entry name" value="MAJOR FACILITATOR SUPERFAMILY (MFS) PROFILE DOMAIN-CONTAINING PROTEIN"/>
    <property type="match status" value="1"/>
</dbReference>
<comment type="subcellular location">
    <subcellularLocation>
        <location evidence="1">Membrane</location>
        <topology evidence="1">Multi-pass membrane protein</topology>
    </subcellularLocation>
</comment>
<keyword evidence="3 7" id="KW-0812">Transmembrane</keyword>
<organism evidence="9 10">
    <name type="scientific">Lomentospora prolificans</name>
    <dbReference type="NCBI Taxonomy" id="41688"/>
    <lineage>
        <taxon>Eukaryota</taxon>
        <taxon>Fungi</taxon>
        <taxon>Dikarya</taxon>
        <taxon>Ascomycota</taxon>
        <taxon>Pezizomycotina</taxon>
        <taxon>Sordariomycetes</taxon>
        <taxon>Hypocreomycetidae</taxon>
        <taxon>Microascales</taxon>
        <taxon>Microascaceae</taxon>
        <taxon>Lomentospora</taxon>
    </lineage>
</organism>
<dbReference type="AlphaFoldDB" id="A0A2N3N185"/>
<sequence length="552" mass="60834">MTTQRPHSSASAADRGSTNGALPNGGSASPRITESEKAKDTTGITPTYTDSDEQCSEVSGDGVFHQTIVKDGKEVLVSWTLEEESRVVRKADFLFLPIFALMFTWMAIDRTNVSGVLTSTFLQDTGMTRDQANTGVSLLWLGIVLLEIPSNVVLHRIGPHYWIPGQVAVWGLIEVLQCFVTNSSGWYAARLFLGLAESGFIPGGLYTLSQWYTPDELTSRTAAFFFGPSISAAFGSLISSGALRLEGHQGLYGWQWIFIICGVSTIATGILAFAILPKSPYHTGDFFGGLVRVRGWLSEREADVFSARLIRKGNAKNGSTLRIGWKDITDVVFHWATWPYLIACLSGLQAINGLSTWGATIIKSLGFSSIHANLLNAPGPITGAIFGLVLASFVDRYKRFGYAILFTGIWTLACLIALYHLPVSSKSSWSFYAAYLLTQAAPGWQPINVTWLSLNFKTPQKRAIAYAVYIGCSNLGGTYGNQVFRGSDAPLYRKAWIACLSLAAVWVATITTQVFLFKLSNRRFQKELESRQELESEVAFSNRKGHKYRYYW</sequence>
<feature type="region of interest" description="Disordered" evidence="6">
    <location>
        <begin position="1"/>
        <end position="56"/>
    </location>
</feature>
<comment type="caution">
    <text evidence="9">The sequence shown here is derived from an EMBL/GenBank/DDBJ whole genome shotgun (WGS) entry which is preliminary data.</text>
</comment>
<evidence type="ECO:0000256" key="5">
    <source>
        <dbReference type="ARBA" id="ARBA00023136"/>
    </source>
</evidence>
<feature type="transmembrane region" description="Helical" evidence="7">
    <location>
        <begin position="495"/>
        <end position="517"/>
    </location>
</feature>
<dbReference type="InterPro" id="IPR011701">
    <property type="entry name" value="MFS"/>
</dbReference>
<feature type="transmembrane region" description="Helical" evidence="7">
    <location>
        <begin position="374"/>
        <end position="394"/>
    </location>
</feature>
<gene>
    <name evidence="9" type="ORF">jhhlp_007504</name>
</gene>
<dbReference type="Proteomes" id="UP000233524">
    <property type="component" value="Unassembled WGS sequence"/>
</dbReference>
<keyword evidence="2" id="KW-0813">Transport</keyword>
<dbReference type="PROSITE" id="PS50850">
    <property type="entry name" value="MFS"/>
    <property type="match status" value="1"/>
</dbReference>
<dbReference type="InterPro" id="IPR036259">
    <property type="entry name" value="MFS_trans_sf"/>
</dbReference>
<feature type="domain" description="Major facilitator superfamily (MFS) profile" evidence="8">
    <location>
        <begin position="95"/>
        <end position="521"/>
    </location>
</feature>
<evidence type="ECO:0000313" key="10">
    <source>
        <dbReference type="Proteomes" id="UP000233524"/>
    </source>
</evidence>
<evidence type="ECO:0000313" key="9">
    <source>
        <dbReference type="EMBL" id="PKS06187.1"/>
    </source>
</evidence>
<feature type="transmembrane region" description="Helical" evidence="7">
    <location>
        <begin position="137"/>
        <end position="155"/>
    </location>
</feature>
<dbReference type="InterPro" id="IPR020846">
    <property type="entry name" value="MFS_dom"/>
</dbReference>
<evidence type="ECO:0000256" key="6">
    <source>
        <dbReference type="SAM" id="MobiDB-lite"/>
    </source>
</evidence>
<dbReference type="GO" id="GO:0022857">
    <property type="term" value="F:transmembrane transporter activity"/>
    <property type="evidence" value="ECO:0007669"/>
    <property type="project" value="InterPro"/>
</dbReference>
<protein>
    <recommendedName>
        <fullName evidence="8">Major facilitator superfamily (MFS) profile domain-containing protein</fullName>
    </recommendedName>
</protein>
<evidence type="ECO:0000256" key="1">
    <source>
        <dbReference type="ARBA" id="ARBA00004141"/>
    </source>
</evidence>
<evidence type="ECO:0000256" key="4">
    <source>
        <dbReference type="ARBA" id="ARBA00022989"/>
    </source>
</evidence>
<evidence type="ECO:0000256" key="7">
    <source>
        <dbReference type="SAM" id="Phobius"/>
    </source>
</evidence>
<evidence type="ECO:0000256" key="2">
    <source>
        <dbReference type="ARBA" id="ARBA00022448"/>
    </source>
</evidence>
<proteinExistence type="predicted"/>
<feature type="compositionally biased region" description="Polar residues" evidence="6">
    <location>
        <begin position="1"/>
        <end position="32"/>
    </location>
</feature>
<evidence type="ECO:0000259" key="8">
    <source>
        <dbReference type="PROSITE" id="PS50850"/>
    </source>
</evidence>
<dbReference type="EMBL" id="NLAX01001036">
    <property type="protein sequence ID" value="PKS06187.1"/>
    <property type="molecule type" value="Genomic_DNA"/>
</dbReference>
<keyword evidence="10" id="KW-1185">Reference proteome</keyword>
<dbReference type="PANTHER" id="PTHR43791">
    <property type="entry name" value="PERMEASE-RELATED"/>
    <property type="match status" value="1"/>
</dbReference>
<dbReference type="GO" id="GO:0016020">
    <property type="term" value="C:membrane"/>
    <property type="evidence" value="ECO:0007669"/>
    <property type="project" value="UniProtKB-SubCell"/>
</dbReference>